<evidence type="ECO:0000313" key="3">
    <source>
        <dbReference type="Proteomes" id="UP000078284"/>
    </source>
</evidence>
<dbReference type="AlphaFoldDB" id="A0A178ULY4"/>
<dbReference type="EMBL" id="LUHQ01000005">
    <property type="protein sequence ID" value="OAO94868.1"/>
    <property type="molecule type" value="Genomic_DNA"/>
</dbReference>
<name>A0A178ULY4_ARATH</name>
<gene>
    <name evidence="2" type="ordered locus">AXX17_At5g57910</name>
</gene>
<keyword evidence="1" id="KW-0732">Signal</keyword>
<feature type="chain" id="PRO_5008094092" description="Secreted protein" evidence="1">
    <location>
        <begin position="17"/>
        <end position="94"/>
    </location>
</feature>
<evidence type="ECO:0008006" key="4">
    <source>
        <dbReference type="Google" id="ProtNLM"/>
    </source>
</evidence>
<dbReference type="Proteomes" id="UP000078284">
    <property type="component" value="Chromosome 5"/>
</dbReference>
<evidence type="ECO:0000256" key="1">
    <source>
        <dbReference type="SAM" id="SignalP"/>
    </source>
</evidence>
<feature type="signal peptide" evidence="1">
    <location>
        <begin position="1"/>
        <end position="16"/>
    </location>
</feature>
<sequence>MRTIAALSIHLFLAKTLPLMPLRHLLNPLSSKIHCCLRHHQKATKPRALLEVVCQHKHQRPHLLSLPCLYHWLQLRLRLLLCLQELQRSLPKFI</sequence>
<proteinExistence type="predicted"/>
<organism evidence="2 3">
    <name type="scientific">Arabidopsis thaliana</name>
    <name type="common">Mouse-ear cress</name>
    <dbReference type="NCBI Taxonomy" id="3702"/>
    <lineage>
        <taxon>Eukaryota</taxon>
        <taxon>Viridiplantae</taxon>
        <taxon>Streptophyta</taxon>
        <taxon>Embryophyta</taxon>
        <taxon>Tracheophyta</taxon>
        <taxon>Spermatophyta</taxon>
        <taxon>Magnoliopsida</taxon>
        <taxon>eudicotyledons</taxon>
        <taxon>Gunneridae</taxon>
        <taxon>Pentapetalae</taxon>
        <taxon>rosids</taxon>
        <taxon>malvids</taxon>
        <taxon>Brassicales</taxon>
        <taxon>Brassicaceae</taxon>
        <taxon>Camelineae</taxon>
        <taxon>Arabidopsis</taxon>
    </lineage>
</organism>
<evidence type="ECO:0000313" key="2">
    <source>
        <dbReference type="EMBL" id="OAO94868.1"/>
    </source>
</evidence>
<protein>
    <recommendedName>
        <fullName evidence="4">Secreted protein</fullName>
    </recommendedName>
</protein>
<reference evidence="3" key="1">
    <citation type="journal article" date="2016" name="Proc. Natl. Acad. Sci. U.S.A.">
        <title>Chromosome-level assembly of Arabidopsis thaliana Ler reveals the extent of translocation and inversion polymorphisms.</title>
        <authorList>
            <person name="Zapata L."/>
            <person name="Ding J."/>
            <person name="Willing E.M."/>
            <person name="Hartwig B."/>
            <person name="Bezdan D."/>
            <person name="Jiao W.B."/>
            <person name="Patel V."/>
            <person name="Velikkakam James G."/>
            <person name="Koornneef M."/>
            <person name="Ossowski S."/>
            <person name="Schneeberger K."/>
        </authorList>
    </citation>
    <scope>NUCLEOTIDE SEQUENCE [LARGE SCALE GENOMIC DNA]</scope>
    <source>
        <strain evidence="3">cv. Landsberg erecta</strain>
    </source>
</reference>
<accession>A0A178ULY4</accession>
<comment type="caution">
    <text evidence="2">The sequence shown here is derived from an EMBL/GenBank/DDBJ whole genome shotgun (WGS) entry which is preliminary data.</text>
</comment>